<evidence type="ECO:0000313" key="4">
    <source>
        <dbReference type="Proteomes" id="UP000013827"/>
    </source>
</evidence>
<dbReference type="RefSeq" id="XP_005757956.1">
    <property type="nucleotide sequence ID" value="XM_005757899.1"/>
</dbReference>
<evidence type="ECO:0000256" key="1">
    <source>
        <dbReference type="SAM" id="MobiDB-lite"/>
    </source>
</evidence>
<feature type="region of interest" description="Disordered" evidence="1">
    <location>
        <begin position="156"/>
        <end position="200"/>
    </location>
</feature>
<accession>A0A0D3I2P2</accession>
<keyword evidence="4" id="KW-1185">Reference proteome</keyword>
<evidence type="ECO:0000256" key="2">
    <source>
        <dbReference type="SAM" id="SignalP"/>
    </source>
</evidence>
<name>A0A0D3I2P2_EMIH1</name>
<feature type="signal peptide" evidence="2">
    <location>
        <begin position="1"/>
        <end position="19"/>
    </location>
</feature>
<dbReference type="EnsemblProtists" id="EOD05527">
    <property type="protein sequence ID" value="EOD05527"/>
    <property type="gene ID" value="EMIHUDRAFT_121474"/>
</dbReference>
<proteinExistence type="predicted"/>
<feature type="compositionally biased region" description="Acidic residues" evidence="1">
    <location>
        <begin position="185"/>
        <end position="200"/>
    </location>
</feature>
<feature type="region of interest" description="Disordered" evidence="1">
    <location>
        <begin position="216"/>
        <end position="288"/>
    </location>
</feature>
<dbReference type="GeneID" id="17251676"/>
<evidence type="ECO:0000313" key="3">
    <source>
        <dbReference type="EnsemblProtists" id="EOD05527"/>
    </source>
</evidence>
<organism evidence="3 4">
    <name type="scientific">Emiliania huxleyi (strain CCMP1516)</name>
    <dbReference type="NCBI Taxonomy" id="280463"/>
    <lineage>
        <taxon>Eukaryota</taxon>
        <taxon>Haptista</taxon>
        <taxon>Haptophyta</taxon>
        <taxon>Prymnesiophyceae</taxon>
        <taxon>Isochrysidales</taxon>
        <taxon>Noelaerhabdaceae</taxon>
        <taxon>Emiliania</taxon>
    </lineage>
</organism>
<dbReference type="KEGG" id="ehx:EMIHUDRAFT_121474"/>
<dbReference type="PaxDb" id="2903-EOD05527"/>
<protein>
    <submittedName>
        <fullName evidence="3">Uncharacterized protein</fullName>
    </submittedName>
</protein>
<keyword evidence="2" id="KW-0732">Signal</keyword>
<dbReference type="Proteomes" id="UP000013827">
    <property type="component" value="Unassembled WGS sequence"/>
</dbReference>
<dbReference type="AlphaFoldDB" id="A0A0D3I2P2"/>
<reference evidence="3" key="2">
    <citation type="submission" date="2024-10" db="UniProtKB">
        <authorList>
            <consortium name="EnsemblProtists"/>
        </authorList>
    </citation>
    <scope>IDENTIFICATION</scope>
</reference>
<feature type="compositionally biased region" description="Basic and acidic residues" evidence="1">
    <location>
        <begin position="243"/>
        <end position="252"/>
    </location>
</feature>
<sequence>MRASTTLLLLSLAAAGGLTLAPPRAAALRRPAAALAAPSQLRAAAPVAMRAPAGGDGQLARLGTASASAAAWLLVAAARTLAASTGVPVRSAPVDVVKWGVGVGGALAGAAYVLASRSSRKSKQAAAVEPPAAQPELDADVEMLNSLQARMRSLYDEPAEDEPPAETTSSGGTALLERPDKEEAAPAEEEPLPEVDEAFLADDSLVLGDLARRMREIADAPPPAPPAPADDFGSGGTALLEPPRSEEARFDADAPPPTFPDGFPLRDFDSDAPLDAPADPADRLAKPSDDEIAMLKRMMGEA</sequence>
<dbReference type="HOGENOM" id="CLU_922668_0_0_1"/>
<reference evidence="4" key="1">
    <citation type="journal article" date="2013" name="Nature">
        <title>Pan genome of the phytoplankton Emiliania underpins its global distribution.</title>
        <authorList>
            <person name="Read B.A."/>
            <person name="Kegel J."/>
            <person name="Klute M.J."/>
            <person name="Kuo A."/>
            <person name="Lefebvre S.C."/>
            <person name="Maumus F."/>
            <person name="Mayer C."/>
            <person name="Miller J."/>
            <person name="Monier A."/>
            <person name="Salamov A."/>
            <person name="Young J."/>
            <person name="Aguilar M."/>
            <person name="Claverie J.M."/>
            <person name="Frickenhaus S."/>
            <person name="Gonzalez K."/>
            <person name="Herman E.K."/>
            <person name="Lin Y.C."/>
            <person name="Napier J."/>
            <person name="Ogata H."/>
            <person name="Sarno A.F."/>
            <person name="Shmutz J."/>
            <person name="Schroeder D."/>
            <person name="de Vargas C."/>
            <person name="Verret F."/>
            <person name="von Dassow P."/>
            <person name="Valentin K."/>
            <person name="Van de Peer Y."/>
            <person name="Wheeler G."/>
            <person name="Dacks J.B."/>
            <person name="Delwiche C.F."/>
            <person name="Dyhrman S.T."/>
            <person name="Glockner G."/>
            <person name="John U."/>
            <person name="Richards T."/>
            <person name="Worden A.Z."/>
            <person name="Zhang X."/>
            <person name="Grigoriev I.V."/>
            <person name="Allen A.E."/>
            <person name="Bidle K."/>
            <person name="Borodovsky M."/>
            <person name="Bowler C."/>
            <person name="Brownlee C."/>
            <person name="Cock J.M."/>
            <person name="Elias M."/>
            <person name="Gladyshev V.N."/>
            <person name="Groth M."/>
            <person name="Guda C."/>
            <person name="Hadaegh A."/>
            <person name="Iglesias-Rodriguez M.D."/>
            <person name="Jenkins J."/>
            <person name="Jones B.M."/>
            <person name="Lawson T."/>
            <person name="Leese F."/>
            <person name="Lindquist E."/>
            <person name="Lobanov A."/>
            <person name="Lomsadze A."/>
            <person name="Malik S.B."/>
            <person name="Marsh M.E."/>
            <person name="Mackinder L."/>
            <person name="Mock T."/>
            <person name="Mueller-Roeber B."/>
            <person name="Pagarete A."/>
            <person name="Parker M."/>
            <person name="Probert I."/>
            <person name="Quesneville H."/>
            <person name="Raines C."/>
            <person name="Rensing S.A."/>
            <person name="Riano-Pachon D.M."/>
            <person name="Richier S."/>
            <person name="Rokitta S."/>
            <person name="Shiraiwa Y."/>
            <person name="Soanes D.M."/>
            <person name="van der Giezen M."/>
            <person name="Wahlund T.M."/>
            <person name="Williams B."/>
            <person name="Wilson W."/>
            <person name="Wolfe G."/>
            <person name="Wurch L.L."/>
        </authorList>
    </citation>
    <scope>NUCLEOTIDE SEQUENCE</scope>
</reference>
<feature type="chain" id="PRO_5044290890" evidence="2">
    <location>
        <begin position="20"/>
        <end position="302"/>
    </location>
</feature>